<dbReference type="Proteomes" id="UP000242188">
    <property type="component" value="Unassembled WGS sequence"/>
</dbReference>
<feature type="region of interest" description="Disordered" evidence="4">
    <location>
        <begin position="66"/>
        <end position="122"/>
    </location>
</feature>
<dbReference type="GO" id="GO:0005576">
    <property type="term" value="C:extracellular region"/>
    <property type="evidence" value="ECO:0007669"/>
    <property type="project" value="UniProtKB-SubCell"/>
</dbReference>
<dbReference type="EMBL" id="NEDP02001444">
    <property type="protein sequence ID" value="OWF53277.1"/>
    <property type="molecule type" value="Genomic_DNA"/>
</dbReference>
<protein>
    <submittedName>
        <fullName evidence="7">Protein HP-25-like 1</fullName>
    </submittedName>
</protein>
<dbReference type="PRINTS" id="PR00007">
    <property type="entry name" value="COMPLEMNTC1Q"/>
</dbReference>
<dbReference type="PANTHER" id="PTHR22923:SF116">
    <property type="entry name" value="C1Q DOMAIN-CONTAINING PROTEIN"/>
    <property type="match status" value="1"/>
</dbReference>
<dbReference type="Gene3D" id="2.60.120.40">
    <property type="match status" value="1"/>
</dbReference>
<feature type="domain" description="C1q" evidence="6">
    <location>
        <begin position="187"/>
        <end position="317"/>
    </location>
</feature>
<dbReference type="Pfam" id="PF00386">
    <property type="entry name" value="C1q"/>
    <property type="match status" value="1"/>
</dbReference>
<evidence type="ECO:0000259" key="6">
    <source>
        <dbReference type="PROSITE" id="PS50871"/>
    </source>
</evidence>
<dbReference type="SMART" id="SM00110">
    <property type="entry name" value="C1Q"/>
    <property type="match status" value="1"/>
</dbReference>
<dbReference type="InterPro" id="IPR050822">
    <property type="entry name" value="Cerebellin_Synaptic_Org"/>
</dbReference>
<proteinExistence type="predicted"/>
<dbReference type="PROSITE" id="PS50871">
    <property type="entry name" value="C1Q"/>
    <property type="match status" value="1"/>
</dbReference>
<organism evidence="7 8">
    <name type="scientific">Mizuhopecten yessoensis</name>
    <name type="common">Japanese scallop</name>
    <name type="synonym">Patinopecten yessoensis</name>
    <dbReference type="NCBI Taxonomy" id="6573"/>
    <lineage>
        <taxon>Eukaryota</taxon>
        <taxon>Metazoa</taxon>
        <taxon>Spiralia</taxon>
        <taxon>Lophotrochozoa</taxon>
        <taxon>Mollusca</taxon>
        <taxon>Bivalvia</taxon>
        <taxon>Autobranchia</taxon>
        <taxon>Pteriomorphia</taxon>
        <taxon>Pectinida</taxon>
        <taxon>Pectinoidea</taxon>
        <taxon>Pectinidae</taxon>
        <taxon>Mizuhopecten</taxon>
    </lineage>
</organism>
<dbReference type="OrthoDB" id="6040257at2759"/>
<evidence type="ECO:0000256" key="4">
    <source>
        <dbReference type="SAM" id="MobiDB-lite"/>
    </source>
</evidence>
<comment type="caution">
    <text evidence="7">The sequence shown here is derived from an EMBL/GenBank/DDBJ whole genome shotgun (WGS) entry which is preliminary data.</text>
</comment>
<sequence>MCWLIVLLVGLLTFVSGHPPPDRDTGCDVAVLRLEKMLTDLSSRVNDLEKQRELDVMEIENVRQDMEKVKTENRQLKTELDHMVTTKSDKQPPNPDRRIDIQKHNSGSNNSESPTFDSTMDTVPSINDTNIDSQPSTFETKIGENKIVKEGTVYIDATTKSKQYGRIKRDELQRPKSLSRNLTSRVVPSETVAFFSTLSHELTDVAKEQNIQFENVVTNNGGHYNQQTGVFTCSTGGTYVFSWTLYVYYTHWINSELVKNGIAFAYTSAGNKNYHEASSSTAVVNLRPGDMVWTRIQDRAPGAKILPHVSMFGGFKI</sequence>
<reference evidence="7 8" key="1">
    <citation type="journal article" date="2017" name="Nat. Ecol. Evol.">
        <title>Scallop genome provides insights into evolution of bilaterian karyotype and development.</title>
        <authorList>
            <person name="Wang S."/>
            <person name="Zhang J."/>
            <person name="Jiao W."/>
            <person name="Li J."/>
            <person name="Xun X."/>
            <person name="Sun Y."/>
            <person name="Guo X."/>
            <person name="Huan P."/>
            <person name="Dong B."/>
            <person name="Zhang L."/>
            <person name="Hu X."/>
            <person name="Sun X."/>
            <person name="Wang J."/>
            <person name="Zhao C."/>
            <person name="Wang Y."/>
            <person name="Wang D."/>
            <person name="Huang X."/>
            <person name="Wang R."/>
            <person name="Lv J."/>
            <person name="Li Y."/>
            <person name="Zhang Z."/>
            <person name="Liu B."/>
            <person name="Lu W."/>
            <person name="Hui Y."/>
            <person name="Liang J."/>
            <person name="Zhou Z."/>
            <person name="Hou R."/>
            <person name="Li X."/>
            <person name="Liu Y."/>
            <person name="Li H."/>
            <person name="Ning X."/>
            <person name="Lin Y."/>
            <person name="Zhao L."/>
            <person name="Xing Q."/>
            <person name="Dou J."/>
            <person name="Li Y."/>
            <person name="Mao J."/>
            <person name="Guo H."/>
            <person name="Dou H."/>
            <person name="Li T."/>
            <person name="Mu C."/>
            <person name="Jiang W."/>
            <person name="Fu Q."/>
            <person name="Fu X."/>
            <person name="Miao Y."/>
            <person name="Liu J."/>
            <person name="Yu Q."/>
            <person name="Li R."/>
            <person name="Liao H."/>
            <person name="Li X."/>
            <person name="Kong Y."/>
            <person name="Jiang Z."/>
            <person name="Chourrout D."/>
            <person name="Li R."/>
            <person name="Bao Z."/>
        </authorList>
    </citation>
    <scope>NUCLEOTIDE SEQUENCE [LARGE SCALE GENOMIC DNA]</scope>
    <source>
        <strain evidence="7 8">PY_sf001</strain>
    </source>
</reference>
<evidence type="ECO:0000313" key="7">
    <source>
        <dbReference type="EMBL" id="OWF53277.1"/>
    </source>
</evidence>
<keyword evidence="8" id="KW-1185">Reference proteome</keyword>
<keyword evidence="2" id="KW-0964">Secreted</keyword>
<feature type="compositionally biased region" description="Polar residues" evidence="4">
    <location>
        <begin position="104"/>
        <end position="122"/>
    </location>
</feature>
<evidence type="ECO:0000256" key="2">
    <source>
        <dbReference type="ARBA" id="ARBA00022525"/>
    </source>
</evidence>
<evidence type="ECO:0000256" key="1">
    <source>
        <dbReference type="ARBA" id="ARBA00004613"/>
    </source>
</evidence>
<gene>
    <name evidence="7" type="ORF">KP79_PYT04593</name>
</gene>
<dbReference type="InterPro" id="IPR001073">
    <property type="entry name" value="C1q_dom"/>
</dbReference>
<keyword evidence="3 5" id="KW-0732">Signal</keyword>
<comment type="subcellular location">
    <subcellularLocation>
        <location evidence="1">Secreted</location>
    </subcellularLocation>
</comment>
<feature type="compositionally biased region" description="Basic and acidic residues" evidence="4">
    <location>
        <begin position="66"/>
        <end position="103"/>
    </location>
</feature>
<evidence type="ECO:0000256" key="3">
    <source>
        <dbReference type="ARBA" id="ARBA00022729"/>
    </source>
</evidence>
<dbReference type="AlphaFoldDB" id="A0A210QX08"/>
<dbReference type="SUPFAM" id="SSF49842">
    <property type="entry name" value="TNF-like"/>
    <property type="match status" value="1"/>
</dbReference>
<feature type="signal peptide" evidence="5">
    <location>
        <begin position="1"/>
        <end position="17"/>
    </location>
</feature>
<dbReference type="PANTHER" id="PTHR22923">
    <property type="entry name" value="CEREBELLIN-RELATED"/>
    <property type="match status" value="1"/>
</dbReference>
<evidence type="ECO:0000313" key="8">
    <source>
        <dbReference type="Proteomes" id="UP000242188"/>
    </source>
</evidence>
<evidence type="ECO:0000256" key="5">
    <source>
        <dbReference type="SAM" id="SignalP"/>
    </source>
</evidence>
<feature type="chain" id="PRO_5013188285" evidence="5">
    <location>
        <begin position="18"/>
        <end position="317"/>
    </location>
</feature>
<name>A0A210QX08_MIZYE</name>
<dbReference type="InterPro" id="IPR008983">
    <property type="entry name" value="Tumour_necrosis_fac-like_dom"/>
</dbReference>
<accession>A0A210QX08</accession>